<comment type="caution">
    <text evidence="2">The sequence shown here is derived from an EMBL/GenBank/DDBJ whole genome shotgun (WGS) entry which is preliminary data.</text>
</comment>
<feature type="region of interest" description="Disordered" evidence="1">
    <location>
        <begin position="72"/>
        <end position="103"/>
    </location>
</feature>
<feature type="compositionally biased region" description="Basic and acidic residues" evidence="1">
    <location>
        <begin position="304"/>
        <end position="331"/>
    </location>
</feature>
<dbReference type="InterPro" id="IPR011009">
    <property type="entry name" value="Kinase-like_dom_sf"/>
</dbReference>
<feature type="compositionally biased region" description="Basic residues" evidence="1">
    <location>
        <begin position="293"/>
        <end position="303"/>
    </location>
</feature>
<evidence type="ECO:0000313" key="2">
    <source>
        <dbReference type="EMBL" id="KAK7018892.1"/>
    </source>
</evidence>
<dbReference type="AlphaFoldDB" id="A0AAW0B2V8"/>
<sequence length="572" mass="63512">MIWCSGCGEGFKHLAPSRTICFKCEKRDACNDNETELAAVEKMKQCTGCGFVFRHLASLLCNQCVSRDAKATKPTKGKENMAAKAATIQPQQSQSVISVDSDSDDLQEVTQDDMAAMRIRLKQNKKLSSGLRLTPKVKEETLGRTGTFLKMREASRKRTDLGKTVQILFKFNLVLQKPTGQKVGTCVPAQSRSFPLDDTMEHVFRTVVNSFQEAGGRWAQNYPGKTFVRKDVYFTFANGTDISSAFTGDSTFFKKSAIANSTAEMTMYVPIELTLDVLSDSDDEFEDILRNKKRKTRGKSRANGRADKKPRIRVKEEVSDNDMQSRIKSEPTESELGFPQARASGTQVTARFRLNSAVTFKKEYLSNTLDRPQPSQLYHGVRDVVVKHTPSLGTHFQLSCGDDHYLARRFEDNQFRFNTALELNAAHAELLRGKRLHDLLQILIEKYGMLDACLAECSTPELFIATILDNDTVLGHLVCQPIPAIPFNQVVQPELDLLNAISHYSLAQNDASMLFVKFKVASSGGAMSIFAPVTHSSLGDSGVDDGGPQAIEDFKSGHVCNDFCAKFGLEAF</sequence>
<organism evidence="2 3">
    <name type="scientific">Favolaschia claudopus</name>
    <dbReference type="NCBI Taxonomy" id="2862362"/>
    <lineage>
        <taxon>Eukaryota</taxon>
        <taxon>Fungi</taxon>
        <taxon>Dikarya</taxon>
        <taxon>Basidiomycota</taxon>
        <taxon>Agaricomycotina</taxon>
        <taxon>Agaricomycetes</taxon>
        <taxon>Agaricomycetidae</taxon>
        <taxon>Agaricales</taxon>
        <taxon>Marasmiineae</taxon>
        <taxon>Mycenaceae</taxon>
        <taxon>Favolaschia</taxon>
    </lineage>
</organism>
<proteinExistence type="predicted"/>
<feature type="compositionally biased region" description="Basic and acidic residues" evidence="1">
    <location>
        <begin position="72"/>
        <end position="81"/>
    </location>
</feature>
<reference evidence="2 3" key="1">
    <citation type="journal article" date="2024" name="J Genomics">
        <title>Draft genome sequencing and assembly of Favolaschia claudopus CIRM-BRFM 2984 isolated from oak limbs.</title>
        <authorList>
            <person name="Navarro D."/>
            <person name="Drula E."/>
            <person name="Chaduli D."/>
            <person name="Cazenave R."/>
            <person name="Ahrendt S."/>
            <person name="Wang J."/>
            <person name="Lipzen A."/>
            <person name="Daum C."/>
            <person name="Barry K."/>
            <person name="Grigoriev I.V."/>
            <person name="Favel A."/>
            <person name="Rosso M.N."/>
            <person name="Martin F."/>
        </authorList>
    </citation>
    <scope>NUCLEOTIDE SEQUENCE [LARGE SCALE GENOMIC DNA]</scope>
    <source>
        <strain evidence="2 3">CIRM-BRFM 2984</strain>
    </source>
</reference>
<accession>A0AAW0B2V8</accession>
<protein>
    <recommendedName>
        <fullName evidence="4">Alpha-type protein kinase domain-containing protein</fullName>
    </recommendedName>
</protein>
<evidence type="ECO:0008006" key="4">
    <source>
        <dbReference type="Google" id="ProtNLM"/>
    </source>
</evidence>
<gene>
    <name evidence="2" type="ORF">R3P38DRAFT_2633164</name>
</gene>
<feature type="compositionally biased region" description="Low complexity" evidence="1">
    <location>
        <begin position="88"/>
        <end position="100"/>
    </location>
</feature>
<evidence type="ECO:0000256" key="1">
    <source>
        <dbReference type="SAM" id="MobiDB-lite"/>
    </source>
</evidence>
<dbReference type="Proteomes" id="UP001362999">
    <property type="component" value="Unassembled WGS sequence"/>
</dbReference>
<dbReference type="Gene3D" id="3.20.200.10">
    <property type="entry name" value="MHCK/EF2 kinase"/>
    <property type="match status" value="1"/>
</dbReference>
<dbReference type="EMBL" id="JAWWNJ010000045">
    <property type="protein sequence ID" value="KAK7018892.1"/>
    <property type="molecule type" value="Genomic_DNA"/>
</dbReference>
<dbReference type="SUPFAM" id="SSF56112">
    <property type="entry name" value="Protein kinase-like (PK-like)"/>
    <property type="match status" value="1"/>
</dbReference>
<evidence type="ECO:0000313" key="3">
    <source>
        <dbReference type="Proteomes" id="UP001362999"/>
    </source>
</evidence>
<feature type="region of interest" description="Disordered" evidence="1">
    <location>
        <begin position="293"/>
        <end position="342"/>
    </location>
</feature>
<name>A0AAW0B2V8_9AGAR</name>
<keyword evidence="3" id="KW-1185">Reference proteome</keyword>